<dbReference type="Proteomes" id="UP001149163">
    <property type="component" value="Unassembled WGS sequence"/>
</dbReference>
<dbReference type="InterPro" id="IPR015202">
    <property type="entry name" value="GO-like_E_set"/>
</dbReference>
<dbReference type="AlphaFoldDB" id="A0A9W9I3U8"/>
<comment type="caution">
    <text evidence="2">The sequence shown here is derived from an EMBL/GenBank/DDBJ whole genome shotgun (WGS) entry which is preliminary data.</text>
</comment>
<feature type="domain" description="Galactose oxidase-like Early set" evidence="1">
    <location>
        <begin position="166"/>
        <end position="235"/>
    </location>
</feature>
<proteinExistence type="predicted"/>
<name>A0A9W9I3U8_9EURO</name>
<protein>
    <recommendedName>
        <fullName evidence="1">Galactose oxidase-like Early set domain-containing protein</fullName>
    </recommendedName>
</protein>
<evidence type="ECO:0000259" key="1">
    <source>
        <dbReference type="Pfam" id="PF09118"/>
    </source>
</evidence>
<dbReference type="RefSeq" id="XP_056542636.1">
    <property type="nucleotide sequence ID" value="XM_056687081.1"/>
</dbReference>
<gene>
    <name evidence="2" type="ORF">N7482_004956</name>
</gene>
<keyword evidence="3" id="KW-1185">Reference proteome</keyword>
<dbReference type="Pfam" id="PF09118">
    <property type="entry name" value="GO-like_E_set"/>
    <property type="match status" value="1"/>
</dbReference>
<dbReference type="OrthoDB" id="2019572at2759"/>
<dbReference type="SUPFAM" id="SSF81296">
    <property type="entry name" value="E set domains"/>
    <property type="match status" value="1"/>
</dbReference>
<dbReference type="EMBL" id="JAPQKN010000003">
    <property type="protein sequence ID" value="KAJ5166175.1"/>
    <property type="molecule type" value="Genomic_DNA"/>
</dbReference>
<evidence type="ECO:0000313" key="3">
    <source>
        <dbReference type="Proteomes" id="UP001149163"/>
    </source>
</evidence>
<dbReference type="GeneID" id="81426257"/>
<evidence type="ECO:0000313" key="2">
    <source>
        <dbReference type="EMBL" id="KAJ5166175.1"/>
    </source>
</evidence>
<dbReference type="InterPro" id="IPR014756">
    <property type="entry name" value="Ig_E-set"/>
</dbReference>
<dbReference type="Gene3D" id="2.60.40.10">
    <property type="entry name" value="Immunoglobulins"/>
    <property type="match status" value="1"/>
</dbReference>
<accession>A0A9W9I3U8</accession>
<reference evidence="2" key="2">
    <citation type="journal article" date="2023" name="IMA Fungus">
        <title>Comparative genomic study of the Penicillium genus elucidates a diverse pangenome and 15 lateral gene transfer events.</title>
        <authorList>
            <person name="Petersen C."/>
            <person name="Sorensen T."/>
            <person name="Nielsen M.R."/>
            <person name="Sondergaard T.E."/>
            <person name="Sorensen J.L."/>
            <person name="Fitzpatrick D.A."/>
            <person name="Frisvad J.C."/>
            <person name="Nielsen K.L."/>
        </authorList>
    </citation>
    <scope>NUCLEOTIDE SEQUENCE</scope>
    <source>
        <strain evidence="2">IBT 26290</strain>
    </source>
</reference>
<dbReference type="CDD" id="cd02851">
    <property type="entry name" value="E_set_GO_C"/>
    <property type="match status" value="1"/>
</dbReference>
<organism evidence="2 3">
    <name type="scientific">Penicillium canariense</name>
    <dbReference type="NCBI Taxonomy" id="189055"/>
    <lineage>
        <taxon>Eukaryota</taxon>
        <taxon>Fungi</taxon>
        <taxon>Dikarya</taxon>
        <taxon>Ascomycota</taxon>
        <taxon>Pezizomycotina</taxon>
        <taxon>Eurotiomycetes</taxon>
        <taxon>Eurotiomycetidae</taxon>
        <taxon>Eurotiales</taxon>
        <taxon>Aspergillaceae</taxon>
        <taxon>Penicillium</taxon>
    </lineage>
</organism>
<reference evidence="2" key="1">
    <citation type="submission" date="2022-11" db="EMBL/GenBank/DDBJ databases">
        <authorList>
            <person name="Petersen C."/>
        </authorList>
    </citation>
    <scope>NUCLEOTIDE SEQUENCE</scope>
    <source>
        <strain evidence="2">IBT 26290</strain>
    </source>
</reference>
<sequence>MFCPGIAIDGTGIMVVTSGNDASETSLYDANEDEWIKGLKIYLCRGKAINWYYVEGEGSFEGARKRLEDEDSISANAIMFEGKATSNACIITPGSKARRVAYWLGGTTYSERVFHTSVILLDRRVFVAGSQTFGIAFNEENVFTPPYPLTEKGELRSSPDITSRLPASASLVRIGSATHTVNTDQRRISLNLWRVPVLGRHYATIPNDPGLVIPGFWMLFVMDEAGSPSIAKMILITSNLKTIGTSDEKQCEHGFLSEYLPSWKPALAAQIPRRG</sequence>
<dbReference type="InterPro" id="IPR013783">
    <property type="entry name" value="Ig-like_fold"/>
</dbReference>